<keyword evidence="10" id="KW-1185">Reference proteome</keyword>
<evidence type="ECO:0000256" key="3">
    <source>
        <dbReference type="ARBA" id="ARBA00022946"/>
    </source>
</evidence>
<keyword evidence="6" id="KW-0687">Ribonucleoprotein</keyword>
<dbReference type="InterPro" id="IPR052473">
    <property type="entry name" value="mtLSU_mL53"/>
</dbReference>
<sequence length="159" mass="18069">MLKFLSKVKIEFNAIDPRTASCMEFLAQCNAPKSKESNPACQIQVKRRTDDFPPQITVTFANGAEQTYDATTTPAQTIRNMILEKGQYLETEQMFREAGEKWPVVIPTEELNEPFIGIKNTHNALMNVLWAWNIQSHGKQKRKNSDSHWSCSLISFSSG</sequence>
<dbReference type="Pfam" id="PF10780">
    <property type="entry name" value="MRP_L53"/>
    <property type="match status" value="1"/>
</dbReference>
<keyword evidence="5" id="KW-0496">Mitochondrion</keyword>
<evidence type="ECO:0000256" key="5">
    <source>
        <dbReference type="ARBA" id="ARBA00023128"/>
    </source>
</evidence>
<dbReference type="InterPro" id="IPR019716">
    <property type="entry name" value="Ribosomal_mL53"/>
</dbReference>
<reference evidence="9" key="1">
    <citation type="submission" date="2022-07" db="EMBL/GenBank/DDBJ databases">
        <authorList>
            <person name="Macas J."/>
            <person name="Novak P."/>
            <person name="Neumann P."/>
        </authorList>
    </citation>
    <scope>NUCLEOTIDE SEQUENCE</scope>
</reference>
<organism evidence="9 10">
    <name type="scientific">Cuscuta europaea</name>
    <name type="common">European dodder</name>
    <dbReference type="NCBI Taxonomy" id="41803"/>
    <lineage>
        <taxon>Eukaryota</taxon>
        <taxon>Viridiplantae</taxon>
        <taxon>Streptophyta</taxon>
        <taxon>Embryophyta</taxon>
        <taxon>Tracheophyta</taxon>
        <taxon>Spermatophyta</taxon>
        <taxon>Magnoliopsida</taxon>
        <taxon>eudicotyledons</taxon>
        <taxon>Gunneridae</taxon>
        <taxon>Pentapetalae</taxon>
        <taxon>asterids</taxon>
        <taxon>lamiids</taxon>
        <taxon>Solanales</taxon>
        <taxon>Convolvulaceae</taxon>
        <taxon>Cuscuteae</taxon>
        <taxon>Cuscuta</taxon>
        <taxon>Cuscuta subgen. Cuscuta</taxon>
    </lineage>
</organism>
<evidence type="ECO:0000256" key="2">
    <source>
        <dbReference type="ARBA" id="ARBA00005557"/>
    </source>
</evidence>
<dbReference type="EMBL" id="CAMAPE010000061">
    <property type="protein sequence ID" value="CAH9113775.1"/>
    <property type="molecule type" value="Genomic_DNA"/>
</dbReference>
<evidence type="ECO:0000256" key="7">
    <source>
        <dbReference type="ARBA" id="ARBA00035180"/>
    </source>
</evidence>
<evidence type="ECO:0000313" key="10">
    <source>
        <dbReference type="Proteomes" id="UP001152484"/>
    </source>
</evidence>
<evidence type="ECO:0000313" key="9">
    <source>
        <dbReference type="EMBL" id="CAH9113775.1"/>
    </source>
</evidence>
<dbReference type="PANTHER" id="PTHR33618">
    <property type="entry name" value="39S RIBOSOMAL PROTEIN L53, MITOCHONDRIAL"/>
    <property type="match status" value="1"/>
</dbReference>
<evidence type="ECO:0000256" key="4">
    <source>
        <dbReference type="ARBA" id="ARBA00022980"/>
    </source>
</evidence>
<keyword evidence="3" id="KW-0809">Transit peptide</keyword>
<dbReference type="Gene3D" id="3.40.30.10">
    <property type="entry name" value="Glutaredoxin"/>
    <property type="match status" value="1"/>
</dbReference>
<comment type="caution">
    <text evidence="9">The sequence shown here is derived from an EMBL/GenBank/DDBJ whole genome shotgun (WGS) entry which is preliminary data.</text>
</comment>
<dbReference type="GO" id="GO:0005762">
    <property type="term" value="C:mitochondrial large ribosomal subunit"/>
    <property type="evidence" value="ECO:0007669"/>
    <property type="project" value="TreeGrafter"/>
</dbReference>
<dbReference type="Proteomes" id="UP001152484">
    <property type="component" value="Unassembled WGS sequence"/>
</dbReference>
<comment type="similarity">
    <text evidence="2">Belongs to the mitochondrion-specific ribosomal protein mL53 family.</text>
</comment>
<evidence type="ECO:0000256" key="1">
    <source>
        <dbReference type="ARBA" id="ARBA00004173"/>
    </source>
</evidence>
<dbReference type="PANTHER" id="PTHR33618:SF1">
    <property type="entry name" value="LARGE RIBOSOMAL SUBUNIT PROTEIN ML53"/>
    <property type="match status" value="1"/>
</dbReference>
<name>A0A9P0ZVQ0_CUSEU</name>
<protein>
    <recommendedName>
        <fullName evidence="7">Large ribosomal subunit protein mL53</fullName>
    </recommendedName>
    <alternativeName>
        <fullName evidence="8">39S ribosomal protein L53, mitochondrial</fullName>
    </alternativeName>
</protein>
<dbReference type="AlphaFoldDB" id="A0A9P0ZVQ0"/>
<accession>A0A9P0ZVQ0</accession>
<evidence type="ECO:0000256" key="8">
    <source>
        <dbReference type="ARBA" id="ARBA00042721"/>
    </source>
</evidence>
<dbReference type="OrthoDB" id="2012048at2759"/>
<keyword evidence="4" id="KW-0689">Ribosomal protein</keyword>
<gene>
    <name evidence="9" type="ORF">CEURO_LOCUS20154</name>
</gene>
<evidence type="ECO:0000256" key="6">
    <source>
        <dbReference type="ARBA" id="ARBA00023274"/>
    </source>
</evidence>
<comment type="subcellular location">
    <subcellularLocation>
        <location evidence="1">Mitochondrion</location>
    </subcellularLocation>
</comment>
<proteinExistence type="inferred from homology"/>